<accession>A0A6J8B6Z2</accession>
<reference evidence="1 2" key="1">
    <citation type="submission" date="2020-06" db="EMBL/GenBank/DDBJ databases">
        <authorList>
            <person name="Li R."/>
            <person name="Bekaert M."/>
        </authorList>
    </citation>
    <scope>NUCLEOTIDE SEQUENCE [LARGE SCALE GENOMIC DNA]</scope>
    <source>
        <strain evidence="2">wild</strain>
    </source>
</reference>
<name>A0A6J8B6Z2_MYTCO</name>
<dbReference type="OrthoDB" id="6075498at2759"/>
<protein>
    <submittedName>
        <fullName evidence="1">Uncharacterized protein</fullName>
    </submittedName>
</protein>
<evidence type="ECO:0000313" key="2">
    <source>
        <dbReference type="Proteomes" id="UP000507470"/>
    </source>
</evidence>
<keyword evidence="2" id="KW-1185">Reference proteome</keyword>
<dbReference type="EMBL" id="CACVKT020002746">
    <property type="protein sequence ID" value="CAC5379655.1"/>
    <property type="molecule type" value="Genomic_DNA"/>
</dbReference>
<sequence>MSVTTSSLIRYEDELKRRLQKLSRTYDLTTMKIFIVVECLGDGRVCSTYNPEKRSKWDSFLRRREACRLDLDKHEKNRQDYTEFLTNIPREEQGKQFISALTSHFYSKGAEDAFGQAKKYDQEEISATFCGHLCRLFERKINTWFETFEAVAVKLTGHVKVSNFVRVLSGQVDALCRKDGCMYAVAFKVTGMDTPRPLDLAELCLYKSLVIQNGLADPENLKMCILALHLTAEKPILRLWEYSPTVEMEDSIREADIDKLIDAGKLSQHHEFWKENVHIVQASVMTERSTYGSSRGDEGYR</sequence>
<dbReference type="Proteomes" id="UP000507470">
    <property type="component" value="Unassembled WGS sequence"/>
</dbReference>
<gene>
    <name evidence="1" type="ORF">MCOR_15696</name>
</gene>
<evidence type="ECO:0000313" key="1">
    <source>
        <dbReference type="EMBL" id="CAC5379655.1"/>
    </source>
</evidence>
<organism evidence="1 2">
    <name type="scientific">Mytilus coruscus</name>
    <name type="common">Sea mussel</name>
    <dbReference type="NCBI Taxonomy" id="42192"/>
    <lineage>
        <taxon>Eukaryota</taxon>
        <taxon>Metazoa</taxon>
        <taxon>Spiralia</taxon>
        <taxon>Lophotrochozoa</taxon>
        <taxon>Mollusca</taxon>
        <taxon>Bivalvia</taxon>
        <taxon>Autobranchia</taxon>
        <taxon>Pteriomorphia</taxon>
        <taxon>Mytilida</taxon>
        <taxon>Mytiloidea</taxon>
        <taxon>Mytilidae</taxon>
        <taxon>Mytilinae</taxon>
        <taxon>Mytilus</taxon>
    </lineage>
</organism>
<proteinExistence type="predicted"/>
<dbReference type="AlphaFoldDB" id="A0A6J8B6Z2"/>